<dbReference type="EMBL" id="GBXM01053716">
    <property type="protein sequence ID" value="JAH54861.1"/>
    <property type="molecule type" value="Transcribed_RNA"/>
</dbReference>
<dbReference type="EMBL" id="GBXM01026027">
    <property type="protein sequence ID" value="JAH82550.1"/>
    <property type="molecule type" value="Transcribed_RNA"/>
</dbReference>
<accession>A0A0E9VYZ9</accession>
<evidence type="ECO:0000313" key="1">
    <source>
        <dbReference type="EMBL" id="JAH82550.1"/>
    </source>
</evidence>
<sequence length="19" mass="2221">MITPTINEVNVILKDPFYI</sequence>
<name>A0A0E9VYZ9_ANGAN</name>
<organism evidence="1">
    <name type="scientific">Anguilla anguilla</name>
    <name type="common">European freshwater eel</name>
    <name type="synonym">Muraena anguilla</name>
    <dbReference type="NCBI Taxonomy" id="7936"/>
    <lineage>
        <taxon>Eukaryota</taxon>
        <taxon>Metazoa</taxon>
        <taxon>Chordata</taxon>
        <taxon>Craniata</taxon>
        <taxon>Vertebrata</taxon>
        <taxon>Euteleostomi</taxon>
        <taxon>Actinopterygii</taxon>
        <taxon>Neopterygii</taxon>
        <taxon>Teleostei</taxon>
        <taxon>Anguilliformes</taxon>
        <taxon>Anguillidae</taxon>
        <taxon>Anguilla</taxon>
    </lineage>
</organism>
<reference evidence="1" key="2">
    <citation type="journal article" date="2015" name="Fish Shellfish Immunol.">
        <title>Early steps in the European eel (Anguilla anguilla)-Vibrio vulnificus interaction in the gills: Role of the RtxA13 toxin.</title>
        <authorList>
            <person name="Callol A."/>
            <person name="Pajuelo D."/>
            <person name="Ebbesson L."/>
            <person name="Teles M."/>
            <person name="MacKenzie S."/>
            <person name="Amaro C."/>
        </authorList>
    </citation>
    <scope>NUCLEOTIDE SEQUENCE</scope>
</reference>
<reference evidence="1" key="1">
    <citation type="submission" date="2014-11" db="EMBL/GenBank/DDBJ databases">
        <authorList>
            <person name="Amaro Gonzalez C."/>
        </authorList>
    </citation>
    <scope>NUCLEOTIDE SEQUENCE</scope>
</reference>
<protein>
    <submittedName>
        <fullName evidence="1">Uncharacterized protein</fullName>
    </submittedName>
</protein>
<proteinExistence type="predicted"/>
<dbReference type="AlphaFoldDB" id="A0A0E9VYZ9"/>